<dbReference type="InterPro" id="IPR050550">
    <property type="entry name" value="SEC23_SEC24_subfamily"/>
</dbReference>
<dbReference type="PANTHER" id="PTHR13803">
    <property type="entry name" value="SEC24-RELATED PROTEIN"/>
    <property type="match status" value="1"/>
</dbReference>
<proteinExistence type="inferred from homology"/>
<dbReference type="Pfam" id="PF00626">
    <property type="entry name" value="Gelsolin"/>
    <property type="match status" value="1"/>
</dbReference>
<dbReference type="AlphaFoldDB" id="A0AA39R9N5"/>
<feature type="compositionally biased region" description="Polar residues" evidence="10">
    <location>
        <begin position="184"/>
        <end position="202"/>
    </location>
</feature>
<comment type="similarity">
    <text evidence="4">Belongs to the SEC23/SEC24 family. SEC24 subfamily.</text>
</comment>
<keyword evidence="7" id="KW-0653">Protein transport</keyword>
<evidence type="ECO:0000313" key="16">
    <source>
        <dbReference type="EMBL" id="KAK0517420.1"/>
    </source>
</evidence>
<sequence>MSSYGHLPPYQAPAGDPRQSQPGTQQPRPPVAAGPAGYQQGGSPYPQSTPNLQQNQYNQTQQNGYQYGGTPVQDQGYFPPQGQAPMDDPGTMGGLTSQMGGMGLGGEVATTSRPGKKKHRHAYHNIDQPTVAAQAFNQSTGNAAQYVNQDTSQQMSAGHPYAGQPITPGMSQFPAQASPAFSPGLQSSGQTPSFGGSPQAIPTPSGPGVSAQGRVDPEQIPSIPRARDGATQYYMNHVYPTMEQHLPPPGAVPFVAIDQGNSSPKFARLTLNNIPATADSLSATGLPLGLILQPLAPLQAGENSIPVLDFGELGPPRCRRCRAYINPFMTFKSGGNKLVCNMCTFPNDVSPEYFAPTDPSGVRVDRAQRPELTAGTVEYLVPKEYWAKEPVGLRWLFVLDVSQDAVNKGFLAAFCSGVLDALYDDDTETVEDDQSGGEASEEKRMIPAGSKVGFVTFDKAMHFYNCNENLEQAQMLVMSDIEDPFVPLGSEGLFVDPYKSKSIITSLLTNLPKLFSHGKSPEPALLPTLESAVSSLSTTGGKIVCSLASLPTWGPGRLHLRDKNDLHGIETEKKLFQTEHPGFRKLAGKMVESGVGIDFFIAAPAGRYMDIATIGHLSAMSGGETFFYPNYVAPRDSLQLSKEIKHTVTRDTGYQALMKVRCSNGLQVSSYHGNFLQHTFGADLEFGVIDADKAVGVMFSYDGKLDAKLDAHFQCALLYTTAGGERRVRCTNTVASVSENASESMKFIDQEAVVNIIAKEAATRMIERPLKDIRNALTEKSIDILAGYRKTISGSHPPGQLVLPENLKEFSMYILGLTKCRAFKAGHEPSDRRTHTMRQLKSMSPLELSLFLYPRIIPLHSLSPESGFPDPNTGHLVVPPTIRASFSRIEEGGAYLVDDGQICLLWFHAQVSPNLIEDLFGPGKNSLQSLDPMTSSLPVLETHLNAQVRNILAYWGSVRGSKAITIQIARQGLDGSEYEFARMLVEDRNNEAQSYVDWLVNLHRHIQMELSGQRRREDGGGGGMSTMGMENAMAGITSLWTGKDS</sequence>
<evidence type="ECO:0000313" key="17">
    <source>
        <dbReference type="Proteomes" id="UP001166286"/>
    </source>
</evidence>
<evidence type="ECO:0000259" key="14">
    <source>
        <dbReference type="Pfam" id="PF04815"/>
    </source>
</evidence>
<dbReference type="GO" id="GO:0090110">
    <property type="term" value="P:COPII-coated vesicle cargo loading"/>
    <property type="evidence" value="ECO:0007669"/>
    <property type="project" value="TreeGrafter"/>
</dbReference>
<dbReference type="InterPro" id="IPR029006">
    <property type="entry name" value="ADF-H/Gelsolin-like_dom_sf"/>
</dbReference>
<accession>A0AA39R9N5</accession>
<dbReference type="InterPro" id="IPR012990">
    <property type="entry name" value="Beta-sandwich_Sec23_24"/>
</dbReference>
<dbReference type="SUPFAM" id="SSF81995">
    <property type="entry name" value="beta-sandwich domain of Sec23/24"/>
    <property type="match status" value="1"/>
</dbReference>
<dbReference type="Gene3D" id="2.30.30.380">
    <property type="entry name" value="Zn-finger domain of Sec23/24"/>
    <property type="match status" value="1"/>
</dbReference>
<dbReference type="GO" id="GO:0030127">
    <property type="term" value="C:COPII vesicle coat"/>
    <property type="evidence" value="ECO:0007669"/>
    <property type="project" value="InterPro"/>
</dbReference>
<feature type="region of interest" description="Disordered" evidence="10">
    <location>
        <begin position="1"/>
        <end position="100"/>
    </location>
</feature>
<dbReference type="Pfam" id="PF04810">
    <property type="entry name" value="zf-Sec23_Sec24"/>
    <property type="match status" value="1"/>
</dbReference>
<evidence type="ECO:0000259" key="15">
    <source>
        <dbReference type="Pfam" id="PF08033"/>
    </source>
</evidence>
<gene>
    <name evidence="16" type="ORF">JMJ35_000575</name>
</gene>
<dbReference type="Proteomes" id="UP001166286">
    <property type="component" value="Unassembled WGS sequence"/>
</dbReference>
<dbReference type="SUPFAM" id="SSF81811">
    <property type="entry name" value="Helical domain of Sec23/24"/>
    <property type="match status" value="1"/>
</dbReference>
<feature type="domain" description="Gelsolin-like" evidence="11">
    <location>
        <begin position="877"/>
        <end position="945"/>
    </location>
</feature>
<dbReference type="InterPro" id="IPR007123">
    <property type="entry name" value="Gelsolin-like_dom"/>
</dbReference>
<evidence type="ECO:0000256" key="7">
    <source>
        <dbReference type="ARBA" id="ARBA00022927"/>
    </source>
</evidence>
<dbReference type="GO" id="GO:0005789">
    <property type="term" value="C:endoplasmic reticulum membrane"/>
    <property type="evidence" value="ECO:0007669"/>
    <property type="project" value="UniProtKB-SubCell"/>
</dbReference>
<dbReference type="InterPro" id="IPR006895">
    <property type="entry name" value="Znf_Sec23_Sec24"/>
</dbReference>
<dbReference type="Gene3D" id="1.20.120.730">
    <property type="entry name" value="Sec23/Sec24 helical domain"/>
    <property type="match status" value="1"/>
</dbReference>
<reference evidence="16" key="1">
    <citation type="submission" date="2023-03" db="EMBL/GenBank/DDBJ databases">
        <title>Complete genome of Cladonia borealis.</title>
        <authorList>
            <person name="Park H."/>
        </authorList>
    </citation>
    <scope>NUCLEOTIDE SEQUENCE</scope>
    <source>
        <strain evidence="16">ANT050790</strain>
    </source>
</reference>
<dbReference type="Pfam" id="PF04811">
    <property type="entry name" value="Sec23_trunk"/>
    <property type="match status" value="1"/>
</dbReference>
<dbReference type="GO" id="GO:0006886">
    <property type="term" value="P:intracellular protein transport"/>
    <property type="evidence" value="ECO:0007669"/>
    <property type="project" value="InterPro"/>
</dbReference>
<evidence type="ECO:0000256" key="5">
    <source>
        <dbReference type="ARBA" id="ARBA00022448"/>
    </source>
</evidence>
<dbReference type="GO" id="GO:0000149">
    <property type="term" value="F:SNARE binding"/>
    <property type="evidence" value="ECO:0007669"/>
    <property type="project" value="TreeGrafter"/>
</dbReference>
<dbReference type="Gene3D" id="3.40.20.10">
    <property type="entry name" value="Severin"/>
    <property type="match status" value="1"/>
</dbReference>
<name>A0AA39R9N5_9LECA</name>
<evidence type="ECO:0000256" key="8">
    <source>
        <dbReference type="ARBA" id="ARBA00023329"/>
    </source>
</evidence>
<evidence type="ECO:0000256" key="4">
    <source>
        <dbReference type="ARBA" id="ARBA00008334"/>
    </source>
</evidence>
<evidence type="ECO:0000256" key="1">
    <source>
        <dbReference type="ARBA" id="ARBA00004255"/>
    </source>
</evidence>
<evidence type="ECO:0000256" key="3">
    <source>
        <dbReference type="ARBA" id="ARBA00004397"/>
    </source>
</evidence>
<dbReference type="GO" id="GO:0000139">
    <property type="term" value="C:Golgi membrane"/>
    <property type="evidence" value="ECO:0007669"/>
    <property type="project" value="UniProtKB-SubCell"/>
</dbReference>
<dbReference type="PANTHER" id="PTHR13803:SF4">
    <property type="entry name" value="SECRETORY 24CD, ISOFORM C"/>
    <property type="match status" value="1"/>
</dbReference>
<evidence type="ECO:0008006" key="18">
    <source>
        <dbReference type="Google" id="ProtNLM"/>
    </source>
</evidence>
<keyword evidence="5" id="KW-0813">Transport</keyword>
<evidence type="ECO:0000259" key="13">
    <source>
        <dbReference type="Pfam" id="PF04811"/>
    </source>
</evidence>
<evidence type="ECO:0000256" key="10">
    <source>
        <dbReference type="SAM" id="MobiDB-lite"/>
    </source>
</evidence>
<dbReference type="InterPro" id="IPR036180">
    <property type="entry name" value="Gelsolin-like_dom_sf"/>
</dbReference>
<dbReference type="InterPro" id="IPR006900">
    <property type="entry name" value="Sec23/24_helical_dom"/>
</dbReference>
<dbReference type="EMBL" id="JAFEKC020000001">
    <property type="protein sequence ID" value="KAK0517420.1"/>
    <property type="molecule type" value="Genomic_DNA"/>
</dbReference>
<protein>
    <recommendedName>
        <fullName evidence="18">Sec23/Sec24 family protein</fullName>
    </recommendedName>
</protein>
<keyword evidence="6" id="KW-0931">ER-Golgi transport</keyword>
<feature type="compositionally biased region" description="Low complexity" evidence="10">
    <location>
        <begin position="53"/>
        <end position="70"/>
    </location>
</feature>
<dbReference type="Pfam" id="PF08033">
    <property type="entry name" value="Sec23_BS"/>
    <property type="match status" value="1"/>
</dbReference>
<feature type="compositionally biased region" description="Polar residues" evidence="10">
    <location>
        <begin position="41"/>
        <end position="52"/>
    </location>
</feature>
<dbReference type="GO" id="GO:0070971">
    <property type="term" value="C:endoplasmic reticulum exit site"/>
    <property type="evidence" value="ECO:0007669"/>
    <property type="project" value="TreeGrafter"/>
</dbReference>
<dbReference type="InterPro" id="IPR006896">
    <property type="entry name" value="Sec23/24_trunk_dom"/>
</dbReference>
<evidence type="ECO:0000256" key="9">
    <source>
        <dbReference type="ARBA" id="ARBA00025471"/>
    </source>
</evidence>
<comment type="caution">
    <text evidence="16">The sequence shown here is derived from an EMBL/GenBank/DDBJ whole genome shotgun (WGS) entry which is preliminary data.</text>
</comment>
<feature type="domain" description="Zinc finger Sec23/Sec24-type" evidence="12">
    <location>
        <begin position="315"/>
        <end position="353"/>
    </location>
</feature>
<dbReference type="SUPFAM" id="SSF82754">
    <property type="entry name" value="C-terminal, gelsolin-like domain of Sec23/24"/>
    <property type="match status" value="1"/>
</dbReference>
<comment type="subcellular location">
    <subcellularLocation>
        <location evidence="2">Cytoplasmic vesicle</location>
        <location evidence="2">COPII-coated vesicle membrane</location>
        <topology evidence="2">Peripheral membrane protein</topology>
        <orientation evidence="2">Cytoplasmic side</orientation>
    </subcellularLocation>
    <subcellularLocation>
        <location evidence="3">Endoplasmic reticulum membrane</location>
        <topology evidence="3">Peripheral membrane protein</topology>
        <orientation evidence="3">Cytoplasmic side</orientation>
    </subcellularLocation>
    <subcellularLocation>
        <location evidence="1">Golgi apparatus membrane</location>
        <topology evidence="1">Peripheral membrane protein</topology>
        <orientation evidence="1">Cytoplasmic side</orientation>
    </subcellularLocation>
</comment>
<dbReference type="InterPro" id="IPR036174">
    <property type="entry name" value="Znf_Sec23_Sec24_sf"/>
</dbReference>
<dbReference type="Pfam" id="PF04815">
    <property type="entry name" value="Sec23_helical"/>
    <property type="match status" value="1"/>
</dbReference>
<feature type="domain" description="Sec23/Sec24 helical" evidence="14">
    <location>
        <begin position="749"/>
        <end position="848"/>
    </location>
</feature>
<evidence type="ECO:0000256" key="6">
    <source>
        <dbReference type="ARBA" id="ARBA00022892"/>
    </source>
</evidence>
<evidence type="ECO:0000256" key="2">
    <source>
        <dbReference type="ARBA" id="ARBA00004299"/>
    </source>
</evidence>
<dbReference type="SUPFAM" id="SSF53300">
    <property type="entry name" value="vWA-like"/>
    <property type="match status" value="1"/>
</dbReference>
<feature type="region of interest" description="Disordered" evidence="10">
    <location>
        <begin position="155"/>
        <end position="224"/>
    </location>
</feature>
<dbReference type="InterPro" id="IPR036465">
    <property type="entry name" value="vWFA_dom_sf"/>
</dbReference>
<dbReference type="GO" id="GO:0008270">
    <property type="term" value="F:zinc ion binding"/>
    <property type="evidence" value="ECO:0007669"/>
    <property type="project" value="InterPro"/>
</dbReference>
<keyword evidence="8" id="KW-0968">Cytoplasmic vesicle</keyword>
<evidence type="ECO:0000259" key="11">
    <source>
        <dbReference type="Pfam" id="PF00626"/>
    </source>
</evidence>
<dbReference type="SUPFAM" id="SSF82919">
    <property type="entry name" value="Zn-finger domain of Sec23/24"/>
    <property type="match status" value="1"/>
</dbReference>
<dbReference type="InterPro" id="IPR036175">
    <property type="entry name" value="Sec23/24_helical_dom_sf"/>
</dbReference>
<evidence type="ECO:0000259" key="12">
    <source>
        <dbReference type="Pfam" id="PF04810"/>
    </source>
</evidence>
<comment type="function">
    <text evidence="9">Component of the coat protein complex II (COPII) which promotes the formation of transport vesicles from the endoplasmic reticulum (ER). The coat has two main functions, the physical deformation of the endoplasmic reticulum membrane into vesicles and the selection of cargo molecules.</text>
</comment>
<keyword evidence="17" id="KW-1185">Reference proteome</keyword>
<organism evidence="16 17">
    <name type="scientific">Cladonia borealis</name>
    <dbReference type="NCBI Taxonomy" id="184061"/>
    <lineage>
        <taxon>Eukaryota</taxon>
        <taxon>Fungi</taxon>
        <taxon>Dikarya</taxon>
        <taxon>Ascomycota</taxon>
        <taxon>Pezizomycotina</taxon>
        <taxon>Lecanoromycetes</taxon>
        <taxon>OSLEUM clade</taxon>
        <taxon>Lecanoromycetidae</taxon>
        <taxon>Lecanorales</taxon>
        <taxon>Lecanorineae</taxon>
        <taxon>Cladoniaceae</taxon>
        <taxon>Cladonia</taxon>
    </lineage>
</organism>
<dbReference type="Gene3D" id="3.40.50.410">
    <property type="entry name" value="von Willebrand factor, type A domain"/>
    <property type="match status" value="1"/>
</dbReference>
<feature type="domain" description="Sec23/Sec24 beta-sandwich" evidence="15">
    <location>
        <begin position="653"/>
        <end position="737"/>
    </location>
</feature>
<feature type="domain" description="Sec23/Sec24 trunk" evidence="13">
    <location>
        <begin position="393"/>
        <end position="647"/>
    </location>
</feature>
<dbReference type="Gene3D" id="2.60.40.1670">
    <property type="entry name" value="beta-sandwich domain of Sec23/24"/>
    <property type="match status" value="1"/>
</dbReference>